<reference evidence="1 2" key="1">
    <citation type="journal article" date="2012" name="Int. J. Syst. Evol. Microbiol.">
        <title>Shewanella dokdonensis sp. nov., isolated from seawater.</title>
        <authorList>
            <person name="Sung H.R."/>
            <person name="Yoon J.H."/>
            <person name="Ghim S.Y."/>
        </authorList>
    </citation>
    <scope>NUCLEOTIDE SEQUENCE [LARGE SCALE GENOMIC DNA]</scope>
    <source>
        <strain evidence="1 2">DSM 23626</strain>
    </source>
</reference>
<accession>A0ABX8DKE9</accession>
<keyword evidence="2" id="KW-1185">Reference proteome</keyword>
<gene>
    <name evidence="1" type="ORF">KHX94_08295</name>
</gene>
<dbReference type="EMBL" id="CP074572">
    <property type="protein sequence ID" value="QVK24456.1"/>
    <property type="molecule type" value="Genomic_DNA"/>
</dbReference>
<evidence type="ECO:0000313" key="1">
    <source>
        <dbReference type="EMBL" id="QVK24456.1"/>
    </source>
</evidence>
<sequence>MIDLSRFSNQHGNWVFIAGKEAADEARTQALQCRYFAEDDEDEQVDDVPRSCYNCAYRRWTSTSFQCLAINSVITNEKSDLLVGKN</sequence>
<organism evidence="1 2">
    <name type="scientific">Shewanella dokdonensis</name>
    <dbReference type="NCBI Taxonomy" id="712036"/>
    <lineage>
        <taxon>Bacteria</taxon>
        <taxon>Pseudomonadati</taxon>
        <taxon>Pseudomonadota</taxon>
        <taxon>Gammaproteobacteria</taxon>
        <taxon>Alteromonadales</taxon>
        <taxon>Shewanellaceae</taxon>
        <taxon>Shewanella</taxon>
    </lineage>
</organism>
<protein>
    <submittedName>
        <fullName evidence="1">Uncharacterized protein</fullName>
    </submittedName>
</protein>
<dbReference type="RefSeq" id="WP_213683044.1">
    <property type="nucleotide sequence ID" value="NZ_CP074572.1"/>
</dbReference>
<dbReference type="Proteomes" id="UP000676428">
    <property type="component" value="Chromosome"/>
</dbReference>
<name>A0ABX8DKE9_9GAMM</name>
<evidence type="ECO:0000313" key="2">
    <source>
        <dbReference type="Proteomes" id="UP000676428"/>
    </source>
</evidence>
<proteinExistence type="predicted"/>